<dbReference type="OrthoDB" id="8871309at2"/>
<gene>
    <name evidence="2" type="ORF">SCNU_10981</name>
</gene>
<name>F1YJW6_9ACTN</name>
<evidence type="ECO:0000313" key="2">
    <source>
        <dbReference type="EMBL" id="EGD55048.1"/>
    </source>
</evidence>
<keyword evidence="3" id="KW-1185">Reference proteome</keyword>
<dbReference type="EMBL" id="AEUD01000008">
    <property type="protein sequence ID" value="EGD55048.1"/>
    <property type="molecule type" value="Genomic_DNA"/>
</dbReference>
<dbReference type="InterPro" id="IPR002918">
    <property type="entry name" value="Lipase_EstA/Esterase_EstB"/>
</dbReference>
<sequence>MKIRKTALLCAAIALTALLPAAPVSAEPRALPSIPGTVGTGPAQQGFWAGYAYAQLHPDQAPPGADDFGCRPKPGQNPVVLVHGTYENGYDNWAGLSPVLAKAGYCVFAPSYGRTDVFDQGGVATLLPAANGVAGIARSAAQLGHYIDRVRTATGAAKVDVVAHSQGGLVVRQWMKHDGGADAADPAKTKIGRFVMLATPNHGTTLDGMAWIGRQISDAGLDVMGFYAWLTGTGAIEQSVGSSFIEKLNAGRTTFPGVDYTIVASRYDEVVTPYDSAFLRAPGVRNVTLQNGCEQDTSDHLSMVYSPRAMSIVLNALRGDRTSRAACAANPWLFSF</sequence>
<dbReference type="PANTHER" id="PTHR32015:SF1">
    <property type="entry name" value="LIPASE"/>
    <property type="match status" value="1"/>
</dbReference>
<dbReference type="PANTHER" id="PTHR32015">
    <property type="entry name" value="FASTING INDUCED LIPASE"/>
    <property type="match status" value="1"/>
</dbReference>
<feature type="chain" id="PRO_5003273630" evidence="1">
    <location>
        <begin position="27"/>
        <end position="336"/>
    </location>
</feature>
<dbReference type="SUPFAM" id="SSF53474">
    <property type="entry name" value="alpha/beta-Hydrolases"/>
    <property type="match status" value="1"/>
</dbReference>
<accession>F1YJW6</accession>
<dbReference type="Proteomes" id="UP000035065">
    <property type="component" value="Unassembled WGS sequence"/>
</dbReference>
<reference evidence="2 3" key="1">
    <citation type="journal article" date="2011" name="J. Bacteriol.">
        <title>Draft Genome Sequence of Gordonia neofelifaecis NRRL B-59395, a Cholesterol-Degrading Actinomycete.</title>
        <authorList>
            <person name="Ge F."/>
            <person name="Li W."/>
            <person name="Chen G."/>
            <person name="Liu Y."/>
            <person name="Zhang G."/>
            <person name="Yong B."/>
            <person name="Wang Q."/>
            <person name="Wang N."/>
            <person name="Huang Z."/>
            <person name="Li W."/>
            <person name="Wang J."/>
            <person name="Wu C."/>
            <person name="Xie Q."/>
            <person name="Liu G."/>
        </authorList>
    </citation>
    <scope>NUCLEOTIDE SEQUENCE [LARGE SCALE GENOMIC DNA]</scope>
    <source>
        <strain evidence="2 3">NRRL B-59395</strain>
    </source>
</reference>
<dbReference type="GO" id="GO:0016298">
    <property type="term" value="F:lipase activity"/>
    <property type="evidence" value="ECO:0007669"/>
    <property type="project" value="TreeGrafter"/>
</dbReference>
<dbReference type="RefSeq" id="WP_009679418.1">
    <property type="nucleotide sequence ID" value="NZ_AEUD01000008.1"/>
</dbReference>
<dbReference type="Gene3D" id="3.40.50.1820">
    <property type="entry name" value="alpha/beta hydrolase"/>
    <property type="match status" value="1"/>
</dbReference>
<dbReference type="InterPro" id="IPR029058">
    <property type="entry name" value="AB_hydrolase_fold"/>
</dbReference>
<keyword evidence="1" id="KW-0732">Signal</keyword>
<dbReference type="Pfam" id="PF01674">
    <property type="entry name" value="Lipase_2"/>
    <property type="match status" value="1"/>
</dbReference>
<dbReference type="eggNOG" id="COG1075">
    <property type="taxonomic scope" value="Bacteria"/>
</dbReference>
<proteinExistence type="predicted"/>
<evidence type="ECO:0000313" key="3">
    <source>
        <dbReference type="Proteomes" id="UP000035065"/>
    </source>
</evidence>
<protein>
    <submittedName>
        <fullName evidence="2">Putative lipase</fullName>
    </submittedName>
</protein>
<dbReference type="GO" id="GO:0016042">
    <property type="term" value="P:lipid catabolic process"/>
    <property type="evidence" value="ECO:0007669"/>
    <property type="project" value="InterPro"/>
</dbReference>
<dbReference type="STRING" id="644548.SCNU_10981"/>
<organism evidence="2 3">
    <name type="scientific">Gordonia neofelifaecis NRRL B-59395</name>
    <dbReference type="NCBI Taxonomy" id="644548"/>
    <lineage>
        <taxon>Bacteria</taxon>
        <taxon>Bacillati</taxon>
        <taxon>Actinomycetota</taxon>
        <taxon>Actinomycetes</taxon>
        <taxon>Mycobacteriales</taxon>
        <taxon>Gordoniaceae</taxon>
        <taxon>Gordonia</taxon>
    </lineage>
</organism>
<evidence type="ECO:0000256" key="1">
    <source>
        <dbReference type="SAM" id="SignalP"/>
    </source>
</evidence>
<dbReference type="AlphaFoldDB" id="F1YJW6"/>
<comment type="caution">
    <text evidence="2">The sequence shown here is derived from an EMBL/GenBank/DDBJ whole genome shotgun (WGS) entry which is preliminary data.</text>
</comment>
<feature type="signal peptide" evidence="1">
    <location>
        <begin position="1"/>
        <end position="26"/>
    </location>
</feature>